<proteinExistence type="predicted"/>
<feature type="domain" description="Golvesin/Xly CBD-like" evidence="1">
    <location>
        <begin position="2"/>
        <end position="93"/>
    </location>
</feature>
<name>A0A1J5PHY6_9ZZZZ</name>
<accession>A0A1J5PHY6</accession>
<sequence>MKFTPSIKKEGTYKLYVYVVKSNGVTGKINLLISNGKTETEKLIDLNNLDVKGQTEGEWVPLGQYHFAEGNIGFAEIICKDQGAPALADAILFIPSGIGE</sequence>
<protein>
    <recommendedName>
        <fullName evidence="1">Golvesin/Xly CBD-like domain-containing protein</fullName>
    </recommendedName>
</protein>
<comment type="caution">
    <text evidence="2">The sequence shown here is derived from an EMBL/GenBank/DDBJ whole genome shotgun (WGS) entry which is preliminary data.</text>
</comment>
<dbReference type="Pfam" id="PF25275">
    <property type="entry name" value="Golvesin_C"/>
    <property type="match status" value="1"/>
</dbReference>
<evidence type="ECO:0000259" key="1">
    <source>
        <dbReference type="Pfam" id="PF25275"/>
    </source>
</evidence>
<dbReference type="AlphaFoldDB" id="A0A1J5PHY6"/>
<evidence type="ECO:0000313" key="2">
    <source>
        <dbReference type="EMBL" id="OIQ67148.1"/>
    </source>
</evidence>
<gene>
    <name evidence="2" type="ORF">GALL_512770</name>
</gene>
<dbReference type="InterPro" id="IPR033803">
    <property type="entry name" value="CBD-like_Golvesin-Xly"/>
</dbReference>
<dbReference type="EMBL" id="MLJW01006116">
    <property type="protein sequence ID" value="OIQ67148.1"/>
    <property type="molecule type" value="Genomic_DNA"/>
</dbReference>
<reference evidence="2" key="1">
    <citation type="submission" date="2016-10" db="EMBL/GenBank/DDBJ databases">
        <title>Sequence of Gallionella enrichment culture.</title>
        <authorList>
            <person name="Poehlein A."/>
            <person name="Muehling M."/>
            <person name="Daniel R."/>
        </authorList>
    </citation>
    <scope>NUCLEOTIDE SEQUENCE</scope>
</reference>
<organism evidence="2">
    <name type="scientific">mine drainage metagenome</name>
    <dbReference type="NCBI Taxonomy" id="410659"/>
    <lineage>
        <taxon>unclassified sequences</taxon>
        <taxon>metagenomes</taxon>
        <taxon>ecological metagenomes</taxon>
    </lineage>
</organism>